<dbReference type="RefSeq" id="WP_044437646.1">
    <property type="nucleotide sequence ID" value="NZ_BJYZ01000099.1"/>
</dbReference>
<feature type="domain" description="Response regulatory" evidence="3">
    <location>
        <begin position="2"/>
        <end position="115"/>
    </location>
</feature>
<dbReference type="GO" id="GO:0000160">
    <property type="term" value="P:phosphorelay signal transduction system"/>
    <property type="evidence" value="ECO:0007669"/>
    <property type="project" value="InterPro"/>
</dbReference>
<evidence type="ECO:0000259" key="3">
    <source>
        <dbReference type="PROSITE" id="PS50110"/>
    </source>
</evidence>
<dbReference type="PANTHER" id="PTHR44591">
    <property type="entry name" value="STRESS RESPONSE REGULATOR PROTEIN 1"/>
    <property type="match status" value="1"/>
</dbReference>
<keyword evidence="5" id="KW-1185">Reference proteome</keyword>
<dbReference type="AlphaFoldDB" id="A0A512E482"/>
<evidence type="ECO:0000256" key="1">
    <source>
        <dbReference type="ARBA" id="ARBA00022553"/>
    </source>
</evidence>
<reference evidence="4 5" key="1">
    <citation type="submission" date="2019-07" db="EMBL/GenBank/DDBJ databases">
        <title>Whole genome shotgun sequence of Skermanella aerolata NBRC 106429.</title>
        <authorList>
            <person name="Hosoyama A."/>
            <person name="Uohara A."/>
            <person name="Ohji S."/>
            <person name="Ichikawa N."/>
        </authorList>
    </citation>
    <scope>NUCLEOTIDE SEQUENCE [LARGE SCALE GENOMIC DNA]</scope>
    <source>
        <strain evidence="4 5">NBRC 106429</strain>
    </source>
</reference>
<proteinExistence type="predicted"/>
<dbReference type="InterPro" id="IPR011006">
    <property type="entry name" value="CheY-like_superfamily"/>
</dbReference>
<dbReference type="PROSITE" id="PS50110">
    <property type="entry name" value="RESPONSE_REGULATORY"/>
    <property type="match status" value="1"/>
</dbReference>
<dbReference type="Proteomes" id="UP000321523">
    <property type="component" value="Unassembled WGS sequence"/>
</dbReference>
<protein>
    <recommendedName>
        <fullName evidence="3">Response regulatory domain-containing protein</fullName>
    </recommendedName>
</protein>
<evidence type="ECO:0000313" key="5">
    <source>
        <dbReference type="Proteomes" id="UP000321523"/>
    </source>
</evidence>
<comment type="caution">
    <text evidence="4">The sequence shown here is derived from an EMBL/GenBank/DDBJ whole genome shotgun (WGS) entry which is preliminary data.</text>
</comment>
<name>A0A512E482_9PROT</name>
<evidence type="ECO:0000256" key="2">
    <source>
        <dbReference type="PROSITE-ProRule" id="PRU00169"/>
    </source>
</evidence>
<sequence length="145" mass="15898">MRVLIVEDEVIIAIDIQDTLESAGHTVIGIALTINDALAFIQAGCPDLALININLREGRGAGINLARDLLEQYRVPSLFVSGQCSEARQNRDAALGYLAKPWRTRALLDSVEVARRLINGQDPAPLPPELELFGWRQPQQSGWTG</sequence>
<accession>A0A512E482</accession>
<dbReference type="PANTHER" id="PTHR44591:SF3">
    <property type="entry name" value="RESPONSE REGULATORY DOMAIN-CONTAINING PROTEIN"/>
    <property type="match status" value="1"/>
</dbReference>
<evidence type="ECO:0000313" key="4">
    <source>
        <dbReference type="EMBL" id="GEO43546.1"/>
    </source>
</evidence>
<comment type="caution">
    <text evidence="2">Lacks conserved residue(s) required for the propagation of feature annotation.</text>
</comment>
<dbReference type="Pfam" id="PF00072">
    <property type="entry name" value="Response_reg"/>
    <property type="match status" value="1"/>
</dbReference>
<dbReference type="InterPro" id="IPR001789">
    <property type="entry name" value="Sig_transdc_resp-reg_receiver"/>
</dbReference>
<dbReference type="EMBL" id="BJYZ01000099">
    <property type="protein sequence ID" value="GEO43546.1"/>
    <property type="molecule type" value="Genomic_DNA"/>
</dbReference>
<keyword evidence="1" id="KW-0597">Phosphoprotein</keyword>
<dbReference type="Gene3D" id="3.40.50.2300">
    <property type="match status" value="1"/>
</dbReference>
<gene>
    <name evidence="4" type="ORF">SAE02_76940</name>
</gene>
<dbReference type="SUPFAM" id="SSF52172">
    <property type="entry name" value="CheY-like"/>
    <property type="match status" value="1"/>
</dbReference>
<dbReference type="InterPro" id="IPR050595">
    <property type="entry name" value="Bact_response_regulator"/>
</dbReference>
<organism evidence="4 5">
    <name type="scientific">Skermanella aerolata</name>
    <dbReference type="NCBI Taxonomy" id="393310"/>
    <lineage>
        <taxon>Bacteria</taxon>
        <taxon>Pseudomonadati</taxon>
        <taxon>Pseudomonadota</taxon>
        <taxon>Alphaproteobacteria</taxon>
        <taxon>Rhodospirillales</taxon>
        <taxon>Azospirillaceae</taxon>
        <taxon>Skermanella</taxon>
    </lineage>
</organism>
<dbReference type="SMART" id="SM00448">
    <property type="entry name" value="REC"/>
    <property type="match status" value="1"/>
</dbReference>